<name>A0A0B7N994_9FUNG</name>
<sequence>MNLKEDRLWKFVELRSADIPTNWSNRFNWVKMFELIATLFLCLKEEERVDMELKRENSGLKVVPKEETLAAFLSFSEL</sequence>
<proteinExistence type="predicted"/>
<dbReference type="OrthoDB" id="2216857at2759"/>
<dbReference type="EMBL" id="LN727218">
    <property type="protein sequence ID" value="CEP11950.1"/>
    <property type="molecule type" value="Genomic_DNA"/>
</dbReference>
<evidence type="ECO:0000313" key="1">
    <source>
        <dbReference type="EMBL" id="CEP11950.1"/>
    </source>
</evidence>
<evidence type="ECO:0000313" key="2">
    <source>
        <dbReference type="Proteomes" id="UP000054107"/>
    </source>
</evidence>
<keyword evidence="2" id="KW-1185">Reference proteome</keyword>
<dbReference type="Proteomes" id="UP000054107">
    <property type="component" value="Unassembled WGS sequence"/>
</dbReference>
<gene>
    <name evidence="1" type="primary">PARPA_05857.1 scaffold 20154</name>
</gene>
<accession>A0A0B7N994</accession>
<reference evidence="1 2" key="1">
    <citation type="submission" date="2014-09" db="EMBL/GenBank/DDBJ databases">
        <authorList>
            <person name="Ellenberger Sabrina"/>
        </authorList>
    </citation>
    <scope>NUCLEOTIDE SEQUENCE [LARGE SCALE GENOMIC DNA]</scope>
    <source>
        <strain evidence="1 2">CBS 412.66</strain>
    </source>
</reference>
<organism evidence="1 2">
    <name type="scientific">Parasitella parasitica</name>
    <dbReference type="NCBI Taxonomy" id="35722"/>
    <lineage>
        <taxon>Eukaryota</taxon>
        <taxon>Fungi</taxon>
        <taxon>Fungi incertae sedis</taxon>
        <taxon>Mucoromycota</taxon>
        <taxon>Mucoromycotina</taxon>
        <taxon>Mucoromycetes</taxon>
        <taxon>Mucorales</taxon>
        <taxon>Mucorineae</taxon>
        <taxon>Mucoraceae</taxon>
        <taxon>Parasitella</taxon>
    </lineage>
</organism>
<dbReference type="AlphaFoldDB" id="A0A0B7N994"/>
<protein>
    <submittedName>
        <fullName evidence="1">Uncharacterized protein</fullName>
    </submittedName>
</protein>